<keyword evidence="3" id="KW-1185">Reference proteome</keyword>
<name>A0ABV4E1N2_9CLOT</name>
<feature type="domain" description="Flavodoxin" evidence="1">
    <location>
        <begin position="4"/>
        <end position="140"/>
    </location>
</feature>
<proteinExistence type="predicted"/>
<evidence type="ECO:0000313" key="3">
    <source>
        <dbReference type="Proteomes" id="UP001565220"/>
    </source>
</evidence>
<evidence type="ECO:0000259" key="1">
    <source>
        <dbReference type="Pfam" id="PF12724"/>
    </source>
</evidence>
<dbReference type="Gene3D" id="3.40.50.360">
    <property type="match status" value="1"/>
</dbReference>
<dbReference type="PROSITE" id="PS00201">
    <property type="entry name" value="FLAVODOXIN"/>
    <property type="match status" value="1"/>
</dbReference>
<dbReference type="PANTHER" id="PTHR38030:SF2">
    <property type="entry name" value="PROTOPORPHYRINOGEN IX DEHYDROGENASE [QUINONE]"/>
    <property type="match status" value="1"/>
</dbReference>
<evidence type="ECO:0000313" key="2">
    <source>
        <dbReference type="EMBL" id="MEY8765041.1"/>
    </source>
</evidence>
<protein>
    <submittedName>
        <fullName evidence="2">Flavodoxin domain-containing protein</fullName>
    </submittedName>
</protein>
<comment type="caution">
    <text evidence="2">The sequence shown here is derived from an EMBL/GenBank/DDBJ whole genome shotgun (WGS) entry which is preliminary data.</text>
</comment>
<dbReference type="SUPFAM" id="SSF52218">
    <property type="entry name" value="Flavoproteins"/>
    <property type="match status" value="1"/>
</dbReference>
<dbReference type="RefSeq" id="WP_294185211.1">
    <property type="nucleotide sequence ID" value="NZ_JBGFFE010000044.1"/>
</dbReference>
<sequence length="174" mass="20100">MKIVVIYKSKTGFTKKYAAWLAEELSADIFEFEKVTVGMLTGYDTVIYGGGLYAVSINGIKFILKNLDKLKGKKIIVFATGASPERKETTDEIRNKNFTLEQQKHIHFFYMRGGFDYSKLKTFDKILMTLLKWKIKGKKELTEDEKGMLAIYDKPVDFTRKDNINKVVDCVRKQ</sequence>
<dbReference type="InterPro" id="IPR052200">
    <property type="entry name" value="Protoporphyrinogen_IX_DH"/>
</dbReference>
<reference evidence="2 3" key="1">
    <citation type="submission" date="2024-08" db="EMBL/GenBank/DDBJ databases">
        <title>Clostridium lapicellarii sp. nov., and Clostridium renhuaiense sp. nov., two species isolated from the mud in a fermentation cellar used for producing sauce-flavour Chinese liquors.</title>
        <authorList>
            <person name="Yang F."/>
            <person name="Wang H."/>
            <person name="Chen L.Q."/>
            <person name="Zhou N."/>
            <person name="Lu J.J."/>
            <person name="Pu X.X."/>
            <person name="Wan B."/>
            <person name="Wang L."/>
            <person name="Liu S.J."/>
        </authorList>
    </citation>
    <scope>NUCLEOTIDE SEQUENCE [LARGE SCALE GENOMIC DNA]</scope>
    <source>
        <strain evidence="2 3">MT-113</strain>
    </source>
</reference>
<organism evidence="2 3">
    <name type="scientific">Clostridium lapidicellarium</name>
    <dbReference type="NCBI Taxonomy" id="3240931"/>
    <lineage>
        <taxon>Bacteria</taxon>
        <taxon>Bacillati</taxon>
        <taxon>Bacillota</taxon>
        <taxon>Clostridia</taxon>
        <taxon>Eubacteriales</taxon>
        <taxon>Clostridiaceae</taxon>
        <taxon>Clostridium</taxon>
    </lineage>
</organism>
<dbReference type="EMBL" id="JBGFFE010000044">
    <property type="protein sequence ID" value="MEY8765041.1"/>
    <property type="molecule type" value="Genomic_DNA"/>
</dbReference>
<dbReference type="InterPro" id="IPR001226">
    <property type="entry name" value="Flavodoxin_CS"/>
</dbReference>
<dbReference type="InterPro" id="IPR026816">
    <property type="entry name" value="Flavodoxin_dom"/>
</dbReference>
<dbReference type="PANTHER" id="PTHR38030">
    <property type="entry name" value="PROTOPORPHYRINOGEN IX DEHYDROGENASE [MENAQUINONE]"/>
    <property type="match status" value="1"/>
</dbReference>
<gene>
    <name evidence="2" type="ORF">AB8S09_15585</name>
</gene>
<dbReference type="InterPro" id="IPR029039">
    <property type="entry name" value="Flavoprotein-like_sf"/>
</dbReference>
<dbReference type="Pfam" id="PF12724">
    <property type="entry name" value="Flavodoxin_5"/>
    <property type="match status" value="1"/>
</dbReference>
<accession>A0ABV4E1N2</accession>
<dbReference type="Proteomes" id="UP001565220">
    <property type="component" value="Unassembled WGS sequence"/>
</dbReference>